<sequence length="158" mass="16954">MSNCCSRAADAVCRPACRRASELLGQVLGEHPGASSAAGVGADRLGPAMEAAGDQDAAAMNALPKYVASRTLTEATWNATITEGDVAKGVAPHQLHRQTPARDRRVDPDCTLEPERHLSHHLTFQVRRLRLSACLSVRQRTECSTRSRMPTGEPLSNA</sequence>
<accession>A0A4R4YVA3</accession>
<dbReference type="EMBL" id="SMKQ01000032">
    <property type="protein sequence ID" value="TDD49328.1"/>
    <property type="molecule type" value="Genomic_DNA"/>
</dbReference>
<proteinExistence type="predicted"/>
<reference evidence="1 2" key="1">
    <citation type="submission" date="2019-03" db="EMBL/GenBank/DDBJ databases">
        <title>Draft genome sequences of novel Actinobacteria.</title>
        <authorList>
            <person name="Sahin N."/>
            <person name="Ay H."/>
            <person name="Saygin H."/>
        </authorList>
    </citation>
    <scope>NUCLEOTIDE SEQUENCE [LARGE SCALE GENOMIC DNA]</scope>
    <source>
        <strain evidence="1 2">CH32</strain>
    </source>
</reference>
<organism evidence="1 2">
    <name type="scientific">Nonomuraea terrae</name>
    <dbReference type="NCBI Taxonomy" id="2530383"/>
    <lineage>
        <taxon>Bacteria</taxon>
        <taxon>Bacillati</taxon>
        <taxon>Actinomycetota</taxon>
        <taxon>Actinomycetes</taxon>
        <taxon>Streptosporangiales</taxon>
        <taxon>Streptosporangiaceae</taxon>
        <taxon>Nonomuraea</taxon>
    </lineage>
</organism>
<dbReference type="AlphaFoldDB" id="A0A4R4YVA3"/>
<comment type="caution">
    <text evidence="1">The sequence shown here is derived from an EMBL/GenBank/DDBJ whole genome shotgun (WGS) entry which is preliminary data.</text>
</comment>
<evidence type="ECO:0000313" key="2">
    <source>
        <dbReference type="Proteomes" id="UP000295302"/>
    </source>
</evidence>
<name>A0A4R4YVA3_9ACTN</name>
<gene>
    <name evidence="1" type="ORF">E1286_13935</name>
</gene>
<evidence type="ECO:0000313" key="1">
    <source>
        <dbReference type="EMBL" id="TDD49328.1"/>
    </source>
</evidence>
<keyword evidence="2" id="KW-1185">Reference proteome</keyword>
<dbReference type="Proteomes" id="UP000295302">
    <property type="component" value="Unassembled WGS sequence"/>
</dbReference>
<protein>
    <submittedName>
        <fullName evidence="1">Uncharacterized protein</fullName>
    </submittedName>
</protein>